<evidence type="ECO:0000313" key="2">
    <source>
        <dbReference type="EMBL" id="KAG2569345.1"/>
    </source>
</evidence>
<evidence type="ECO:0000313" key="3">
    <source>
        <dbReference type="Proteomes" id="UP000823388"/>
    </source>
</evidence>
<evidence type="ECO:0000256" key="1">
    <source>
        <dbReference type="SAM" id="MobiDB-lite"/>
    </source>
</evidence>
<dbReference type="GO" id="GO:0030515">
    <property type="term" value="F:snoRNA binding"/>
    <property type="evidence" value="ECO:0007669"/>
    <property type="project" value="InterPro"/>
</dbReference>
<comment type="caution">
    <text evidence="2">The sequence shown here is derived from an EMBL/GenBank/DDBJ whole genome shotgun (WGS) entry which is preliminary data.</text>
</comment>
<organism evidence="2 3">
    <name type="scientific">Panicum virgatum</name>
    <name type="common">Blackwell switchgrass</name>
    <dbReference type="NCBI Taxonomy" id="38727"/>
    <lineage>
        <taxon>Eukaryota</taxon>
        <taxon>Viridiplantae</taxon>
        <taxon>Streptophyta</taxon>
        <taxon>Embryophyta</taxon>
        <taxon>Tracheophyta</taxon>
        <taxon>Spermatophyta</taxon>
        <taxon>Magnoliopsida</taxon>
        <taxon>Liliopsida</taxon>
        <taxon>Poales</taxon>
        <taxon>Poaceae</taxon>
        <taxon>PACMAD clade</taxon>
        <taxon>Panicoideae</taxon>
        <taxon>Panicodae</taxon>
        <taxon>Paniceae</taxon>
        <taxon>Panicinae</taxon>
        <taxon>Panicum</taxon>
        <taxon>Panicum sect. Hiantes</taxon>
    </lineage>
</organism>
<dbReference type="InterPro" id="IPR045056">
    <property type="entry name" value="Nop56/Nop58"/>
</dbReference>
<dbReference type="PANTHER" id="PTHR10894:SF24">
    <property type="entry name" value="OS02G0511800 PROTEIN"/>
    <property type="match status" value="1"/>
</dbReference>
<feature type="region of interest" description="Disordered" evidence="1">
    <location>
        <begin position="1"/>
        <end position="79"/>
    </location>
</feature>
<dbReference type="AlphaFoldDB" id="A0A8T0Q7K7"/>
<protein>
    <submittedName>
        <fullName evidence="2">Uncharacterized protein</fullName>
    </submittedName>
</protein>
<feature type="compositionally biased region" description="Low complexity" evidence="1">
    <location>
        <begin position="9"/>
        <end position="21"/>
    </location>
</feature>
<reference evidence="2" key="1">
    <citation type="submission" date="2020-05" db="EMBL/GenBank/DDBJ databases">
        <title>WGS assembly of Panicum virgatum.</title>
        <authorList>
            <person name="Lovell J.T."/>
            <person name="Jenkins J."/>
            <person name="Shu S."/>
            <person name="Juenger T.E."/>
            <person name="Schmutz J."/>
        </authorList>
    </citation>
    <scope>NUCLEOTIDE SEQUENCE</scope>
    <source>
        <strain evidence="2">AP13</strain>
    </source>
</reference>
<dbReference type="Proteomes" id="UP000823388">
    <property type="component" value="Chromosome 7N"/>
</dbReference>
<dbReference type="EMBL" id="CM029050">
    <property type="protein sequence ID" value="KAG2569345.1"/>
    <property type="molecule type" value="Genomic_DNA"/>
</dbReference>
<keyword evidence="3" id="KW-1185">Reference proteome</keyword>
<dbReference type="PANTHER" id="PTHR10894">
    <property type="entry name" value="NUCLEOLAR PROTEIN 5 NUCLEOLAR PROTEIN NOP5 NOP58"/>
    <property type="match status" value="1"/>
</dbReference>
<name>A0A8T0Q7K7_PANVG</name>
<dbReference type="GO" id="GO:0032040">
    <property type="term" value="C:small-subunit processome"/>
    <property type="evidence" value="ECO:0007669"/>
    <property type="project" value="InterPro"/>
</dbReference>
<gene>
    <name evidence="2" type="ORF">PVAP13_7NG383300</name>
</gene>
<feature type="region of interest" description="Disordered" evidence="1">
    <location>
        <begin position="417"/>
        <end position="437"/>
    </location>
</feature>
<sequence length="549" mass="61102">MDRPKKRSGSSSPPESHAGSRQSTSTEREVRSSPQAQSASALGRARKRQGHSCARELVAGSGEPTSTAREARPSPPAPSAAVLADRLGHNGIILLLFETPSGFAIFKYYGVQLFLPNAKENIWSKFINNDKTRLFIWLKEFRTFNDKSKVINHTGISTHLTEMIKKWHLPGQKLAVGKLEYKKAIEARLVSISSLLCLCLCNNFESFAGAFFQKIPCLFNDEVLEVMWGLKNLMRSLIPEETSELTEEDRLQMSYGMKTVLDRYGFHDFKPEMVNERIIETAGILHDCDLCLKKHSNFFRSHEHLLLEVSQIDTQGWGSWKLATAIRIVCCPYVTTTEYEEIFTMEVLTKLLDDSPEYDGKILKRTCLRMYGEMIRGHNMKADALEHMKLLVREAKEAYEAEQAKKAYEAEQATKTLEADQGEKPVHPHKSTERRVPDTEAAIQEIKEEVVNGVPGNPHKSPEGGVLDTEAPIQEDKNVVNGPPGNPHKLPKGGVLDTGAVVQEIKKEVLSGPPLDPHKLPEGRGLDTGAVIQEIKKEVVNGAPGGGCT</sequence>
<proteinExistence type="predicted"/>
<dbReference type="GO" id="GO:0031428">
    <property type="term" value="C:box C/D methylation guide snoRNP complex"/>
    <property type="evidence" value="ECO:0007669"/>
    <property type="project" value="InterPro"/>
</dbReference>
<accession>A0A8T0Q7K7</accession>
<dbReference type="OrthoDB" id="681766at2759"/>